<keyword evidence="7" id="KW-0325">Glycoprotein</keyword>
<gene>
    <name evidence="9" type="ORF">GPUH_LOCUS8758</name>
</gene>
<evidence type="ECO:0000256" key="4">
    <source>
        <dbReference type="ARBA" id="ARBA00022692"/>
    </source>
</evidence>
<dbReference type="InterPro" id="IPR010635">
    <property type="entry name" value="Heparan_SO4-6-sulfoTrfase"/>
</dbReference>
<proteinExistence type="inferred from homology"/>
<accession>A0A183DJ66</accession>
<keyword evidence="10" id="KW-1185">Reference proteome</keyword>
<keyword evidence="6 8" id="KW-0472">Membrane</keyword>
<evidence type="ECO:0000313" key="10">
    <source>
        <dbReference type="Proteomes" id="UP000271098"/>
    </source>
</evidence>
<comment type="catalytic activity">
    <reaction evidence="8">
        <text>alpha-D-glucosaminyl-[heparan sulfate](n) + 3'-phosphoadenylyl sulfate = 6-sulfo-alpha-D-glucosaminyl-[heparan sulfate](n) + adenosine 3',5'-bisphosphate + H(+)</text>
        <dbReference type="Rhea" id="RHEA:56604"/>
        <dbReference type="Rhea" id="RHEA-COMP:9830"/>
        <dbReference type="Rhea" id="RHEA-COMP:14621"/>
        <dbReference type="ChEBI" id="CHEBI:15378"/>
        <dbReference type="ChEBI" id="CHEBI:58339"/>
        <dbReference type="ChEBI" id="CHEBI:58343"/>
        <dbReference type="ChEBI" id="CHEBI:58388"/>
        <dbReference type="ChEBI" id="CHEBI:140604"/>
    </reaction>
</comment>
<evidence type="ECO:0000256" key="2">
    <source>
        <dbReference type="ARBA" id="ARBA00010109"/>
    </source>
</evidence>
<comment type="function">
    <text evidence="8">6-O-sulfation enzyme which catalyzes the transfer of sulfate from 3'-phosphoadenosine 5'-phosphosulfate (PAPS) to position 6 of the N-sulfoglucosamine residue (GlcNS) of heparan sulfate.</text>
</comment>
<dbReference type="GO" id="GO:0016020">
    <property type="term" value="C:membrane"/>
    <property type="evidence" value="ECO:0007669"/>
    <property type="project" value="UniProtKB-SubCell"/>
</dbReference>
<evidence type="ECO:0000256" key="6">
    <source>
        <dbReference type="ARBA" id="ARBA00023136"/>
    </source>
</evidence>
<name>A0A183DJ66_9BILA</name>
<dbReference type="EC" id="2.8.2.-" evidence="8"/>
<evidence type="ECO:0000313" key="11">
    <source>
        <dbReference type="WBParaSite" id="GPUH_0000876701-mRNA-1"/>
    </source>
</evidence>
<keyword evidence="4" id="KW-0812">Transmembrane</keyword>
<dbReference type="AlphaFoldDB" id="A0A183DJ66"/>
<keyword evidence="3 8" id="KW-0808">Transferase</keyword>
<evidence type="ECO:0000256" key="8">
    <source>
        <dbReference type="RuleBase" id="RU364122"/>
    </source>
</evidence>
<dbReference type="OrthoDB" id="406981at2759"/>
<dbReference type="WBParaSite" id="GPUH_0000876701-mRNA-1">
    <property type="protein sequence ID" value="GPUH_0000876701-mRNA-1"/>
    <property type="gene ID" value="GPUH_0000876701"/>
</dbReference>
<evidence type="ECO:0000256" key="3">
    <source>
        <dbReference type="ARBA" id="ARBA00022679"/>
    </source>
</evidence>
<reference evidence="11" key="1">
    <citation type="submission" date="2016-06" db="UniProtKB">
        <authorList>
            <consortium name="WormBaseParasite"/>
        </authorList>
    </citation>
    <scope>IDENTIFICATION</scope>
</reference>
<dbReference type="Proteomes" id="UP000271098">
    <property type="component" value="Unassembled WGS sequence"/>
</dbReference>
<dbReference type="PANTHER" id="PTHR12812">
    <property type="entry name" value="HEPARAN SULFATE 6-O-SULFOTRANSFERASE 3"/>
    <property type="match status" value="1"/>
</dbReference>
<reference evidence="9 10" key="2">
    <citation type="submission" date="2018-11" db="EMBL/GenBank/DDBJ databases">
        <authorList>
            <consortium name="Pathogen Informatics"/>
        </authorList>
    </citation>
    <scope>NUCLEOTIDE SEQUENCE [LARGE SCALE GENOMIC DNA]</scope>
</reference>
<keyword evidence="8" id="KW-0735">Signal-anchor</keyword>
<comment type="subcellular location">
    <subcellularLocation>
        <location evidence="1">Membrane</location>
        <topology evidence="1">Single-pass membrane protein</topology>
    </subcellularLocation>
    <subcellularLocation>
        <location evidence="8">Membrane</location>
        <topology evidence="8">Single-pass type II membrane protein</topology>
    </subcellularLocation>
</comment>
<evidence type="ECO:0000313" key="9">
    <source>
        <dbReference type="EMBL" id="VDK65018.1"/>
    </source>
</evidence>
<evidence type="ECO:0000256" key="1">
    <source>
        <dbReference type="ARBA" id="ARBA00004167"/>
    </source>
</evidence>
<dbReference type="InterPro" id="IPR027417">
    <property type="entry name" value="P-loop_NTPase"/>
</dbReference>
<keyword evidence="5" id="KW-1133">Transmembrane helix</keyword>
<dbReference type="EMBL" id="UYRT01026416">
    <property type="protein sequence ID" value="VDK65018.1"/>
    <property type="molecule type" value="Genomic_DNA"/>
</dbReference>
<dbReference type="Pfam" id="PF03567">
    <property type="entry name" value="Sulfotransfer_2"/>
    <property type="match status" value="1"/>
</dbReference>
<comment type="similarity">
    <text evidence="2 8">Belongs to the sulfotransferase 6 family.</text>
</comment>
<organism evidence="11">
    <name type="scientific">Gongylonema pulchrum</name>
    <dbReference type="NCBI Taxonomy" id="637853"/>
    <lineage>
        <taxon>Eukaryota</taxon>
        <taxon>Metazoa</taxon>
        <taxon>Ecdysozoa</taxon>
        <taxon>Nematoda</taxon>
        <taxon>Chromadorea</taxon>
        <taxon>Rhabditida</taxon>
        <taxon>Spirurina</taxon>
        <taxon>Spiruromorpha</taxon>
        <taxon>Spiruroidea</taxon>
        <taxon>Gongylonematidae</taxon>
        <taxon>Gongylonema</taxon>
    </lineage>
</organism>
<sequence>MCFDPEIGWDGVSLDEFLACPYNLAFNRQTRMLADLTLINCYDTRANDVATRERIMLASAKANLKNLAFFGLKEYMAESQWMFEQLFRLK</sequence>
<dbReference type="GO" id="GO:0017095">
    <property type="term" value="F:heparan sulfate 6-sulfotransferase activity"/>
    <property type="evidence" value="ECO:0007669"/>
    <property type="project" value="TreeGrafter"/>
</dbReference>
<dbReference type="PANTHER" id="PTHR12812:SF0">
    <property type="entry name" value="HEPARAN-SULFATE 6-O-SULFOTRANSFERASE"/>
    <property type="match status" value="1"/>
</dbReference>
<evidence type="ECO:0000256" key="5">
    <source>
        <dbReference type="ARBA" id="ARBA00022989"/>
    </source>
</evidence>
<dbReference type="Gene3D" id="3.40.50.300">
    <property type="entry name" value="P-loop containing nucleotide triphosphate hydrolases"/>
    <property type="match status" value="1"/>
</dbReference>
<dbReference type="InterPro" id="IPR005331">
    <property type="entry name" value="Sulfotransferase"/>
</dbReference>
<protein>
    <recommendedName>
        <fullName evidence="8">Heparan-sulfate 6-O-sulfotransferase</fullName>
        <ecNumber evidence="8">2.8.2.-</ecNumber>
    </recommendedName>
</protein>
<evidence type="ECO:0000256" key="7">
    <source>
        <dbReference type="ARBA" id="ARBA00023180"/>
    </source>
</evidence>